<feature type="compositionally biased region" description="Polar residues" evidence="1">
    <location>
        <begin position="1"/>
        <end position="10"/>
    </location>
</feature>
<accession>A0A820QHM6</accession>
<organism evidence="2 3">
    <name type="scientific">Adineta steineri</name>
    <dbReference type="NCBI Taxonomy" id="433720"/>
    <lineage>
        <taxon>Eukaryota</taxon>
        <taxon>Metazoa</taxon>
        <taxon>Spiralia</taxon>
        <taxon>Gnathifera</taxon>
        <taxon>Rotifera</taxon>
        <taxon>Eurotatoria</taxon>
        <taxon>Bdelloidea</taxon>
        <taxon>Adinetida</taxon>
        <taxon>Adinetidae</taxon>
        <taxon>Adineta</taxon>
    </lineage>
</organism>
<dbReference type="EMBL" id="CAJOAZ010029335">
    <property type="protein sequence ID" value="CAF4424303.1"/>
    <property type="molecule type" value="Genomic_DNA"/>
</dbReference>
<evidence type="ECO:0000256" key="1">
    <source>
        <dbReference type="SAM" id="MobiDB-lite"/>
    </source>
</evidence>
<protein>
    <submittedName>
        <fullName evidence="2">Uncharacterized protein</fullName>
    </submittedName>
</protein>
<dbReference type="Proteomes" id="UP000663844">
    <property type="component" value="Unassembled WGS sequence"/>
</dbReference>
<dbReference type="AlphaFoldDB" id="A0A820QHM6"/>
<evidence type="ECO:0000313" key="3">
    <source>
        <dbReference type="Proteomes" id="UP000663844"/>
    </source>
</evidence>
<feature type="non-terminal residue" evidence="2">
    <location>
        <position position="1"/>
    </location>
</feature>
<reference evidence="2" key="1">
    <citation type="submission" date="2021-02" db="EMBL/GenBank/DDBJ databases">
        <authorList>
            <person name="Nowell W R."/>
        </authorList>
    </citation>
    <scope>NUCLEOTIDE SEQUENCE</scope>
</reference>
<feature type="compositionally biased region" description="Polar residues" evidence="1">
    <location>
        <begin position="24"/>
        <end position="40"/>
    </location>
</feature>
<name>A0A820QHM6_9BILA</name>
<gene>
    <name evidence="2" type="ORF">OXD698_LOCUS52836</name>
</gene>
<feature type="non-terminal residue" evidence="2">
    <location>
        <position position="100"/>
    </location>
</feature>
<sequence length="100" mass="11583">QNISSVNENEPSNDDVQNERPLTPINSNRFNTNAWQTPQSNEQIPLMEKQINSEESNEEAIQFVSNPFLPLPTVRLPLEKLKDSSFVKCENQYQPVQRRI</sequence>
<proteinExistence type="predicted"/>
<comment type="caution">
    <text evidence="2">The sequence shown here is derived from an EMBL/GenBank/DDBJ whole genome shotgun (WGS) entry which is preliminary data.</text>
</comment>
<evidence type="ECO:0000313" key="2">
    <source>
        <dbReference type="EMBL" id="CAF4424303.1"/>
    </source>
</evidence>
<feature type="region of interest" description="Disordered" evidence="1">
    <location>
        <begin position="1"/>
        <end position="40"/>
    </location>
</feature>